<organism evidence="2 3">
    <name type="scientific">Mycena albidolilacea</name>
    <dbReference type="NCBI Taxonomy" id="1033008"/>
    <lineage>
        <taxon>Eukaryota</taxon>
        <taxon>Fungi</taxon>
        <taxon>Dikarya</taxon>
        <taxon>Basidiomycota</taxon>
        <taxon>Agaricomycotina</taxon>
        <taxon>Agaricomycetes</taxon>
        <taxon>Agaricomycetidae</taxon>
        <taxon>Agaricales</taxon>
        <taxon>Marasmiineae</taxon>
        <taxon>Mycenaceae</taxon>
        <taxon>Mycena</taxon>
    </lineage>
</organism>
<name>A0AAD7EPK9_9AGAR</name>
<sequence length="144" mass="16389">MSALTLVQITACCAYATFTFLVWTLRSRPFPPGPGQFLIGNPKDLPKGGHEWVKHRNLARQYKDPVFFRVLGKPVMSANDLLEDKEMLHICIFNIFKARDENGDEYEQSVTWSSGLVSPFFVYSFCQTASGTRSCVVIDRSFKR</sequence>
<protein>
    <recommendedName>
        <fullName evidence="4">Cytochrome P450</fullName>
    </recommendedName>
</protein>
<evidence type="ECO:0000256" key="1">
    <source>
        <dbReference type="SAM" id="Phobius"/>
    </source>
</evidence>
<proteinExistence type="predicted"/>
<feature type="transmembrane region" description="Helical" evidence="1">
    <location>
        <begin position="6"/>
        <end position="25"/>
    </location>
</feature>
<gene>
    <name evidence="2" type="ORF">DFH08DRAFT_224383</name>
</gene>
<evidence type="ECO:0000313" key="2">
    <source>
        <dbReference type="EMBL" id="KAJ7343353.1"/>
    </source>
</evidence>
<keyword evidence="3" id="KW-1185">Reference proteome</keyword>
<accession>A0AAD7EPK9</accession>
<evidence type="ECO:0000313" key="3">
    <source>
        <dbReference type="Proteomes" id="UP001218218"/>
    </source>
</evidence>
<keyword evidence="1" id="KW-0472">Membrane</keyword>
<keyword evidence="1" id="KW-1133">Transmembrane helix</keyword>
<comment type="caution">
    <text evidence="2">The sequence shown here is derived from an EMBL/GenBank/DDBJ whole genome shotgun (WGS) entry which is preliminary data.</text>
</comment>
<dbReference type="AlphaFoldDB" id="A0AAD7EPK9"/>
<reference evidence="2" key="1">
    <citation type="submission" date="2023-03" db="EMBL/GenBank/DDBJ databases">
        <title>Massive genome expansion in bonnet fungi (Mycena s.s.) driven by repeated elements and novel gene families across ecological guilds.</title>
        <authorList>
            <consortium name="Lawrence Berkeley National Laboratory"/>
            <person name="Harder C.B."/>
            <person name="Miyauchi S."/>
            <person name="Viragh M."/>
            <person name="Kuo A."/>
            <person name="Thoen E."/>
            <person name="Andreopoulos B."/>
            <person name="Lu D."/>
            <person name="Skrede I."/>
            <person name="Drula E."/>
            <person name="Henrissat B."/>
            <person name="Morin E."/>
            <person name="Kohler A."/>
            <person name="Barry K."/>
            <person name="LaButti K."/>
            <person name="Morin E."/>
            <person name="Salamov A."/>
            <person name="Lipzen A."/>
            <person name="Mereny Z."/>
            <person name="Hegedus B."/>
            <person name="Baldrian P."/>
            <person name="Stursova M."/>
            <person name="Weitz H."/>
            <person name="Taylor A."/>
            <person name="Grigoriev I.V."/>
            <person name="Nagy L.G."/>
            <person name="Martin F."/>
            <person name="Kauserud H."/>
        </authorList>
    </citation>
    <scope>NUCLEOTIDE SEQUENCE</scope>
    <source>
        <strain evidence="2">CBHHK002</strain>
    </source>
</reference>
<evidence type="ECO:0008006" key="4">
    <source>
        <dbReference type="Google" id="ProtNLM"/>
    </source>
</evidence>
<dbReference type="Proteomes" id="UP001218218">
    <property type="component" value="Unassembled WGS sequence"/>
</dbReference>
<dbReference type="EMBL" id="JARIHO010000023">
    <property type="protein sequence ID" value="KAJ7343353.1"/>
    <property type="molecule type" value="Genomic_DNA"/>
</dbReference>
<keyword evidence="1" id="KW-0812">Transmembrane</keyword>